<evidence type="ECO:0000313" key="2">
    <source>
        <dbReference type="Proteomes" id="UP001374535"/>
    </source>
</evidence>
<dbReference type="Proteomes" id="UP001374535">
    <property type="component" value="Chromosome 11"/>
</dbReference>
<reference evidence="1 2" key="1">
    <citation type="journal article" date="2023" name="Life. Sci Alliance">
        <title>Evolutionary insights into 3D genome organization and epigenetic landscape of Vigna mungo.</title>
        <authorList>
            <person name="Junaid A."/>
            <person name="Singh B."/>
            <person name="Bhatia S."/>
        </authorList>
    </citation>
    <scope>NUCLEOTIDE SEQUENCE [LARGE SCALE GENOMIC DNA]</scope>
    <source>
        <strain evidence="1">Urdbean</strain>
    </source>
</reference>
<gene>
    <name evidence="1" type="ORF">V8G54_035871</name>
</gene>
<sequence>MFTSFPLTLSKQIKSFLRLTFMNLMYSLCSLGKVGFSATATPTSAASFELPITTLIPLLLFSSSPNSSSSWAMSAQQTLWLGVSTQEFTSAPSFQLPSECVSQLSSASFCSLGLSFWGTSPGSMD</sequence>
<keyword evidence="2" id="KW-1185">Reference proteome</keyword>
<protein>
    <submittedName>
        <fullName evidence="1">Uncharacterized protein</fullName>
    </submittedName>
</protein>
<organism evidence="1 2">
    <name type="scientific">Vigna mungo</name>
    <name type="common">Black gram</name>
    <name type="synonym">Phaseolus mungo</name>
    <dbReference type="NCBI Taxonomy" id="3915"/>
    <lineage>
        <taxon>Eukaryota</taxon>
        <taxon>Viridiplantae</taxon>
        <taxon>Streptophyta</taxon>
        <taxon>Embryophyta</taxon>
        <taxon>Tracheophyta</taxon>
        <taxon>Spermatophyta</taxon>
        <taxon>Magnoliopsida</taxon>
        <taxon>eudicotyledons</taxon>
        <taxon>Gunneridae</taxon>
        <taxon>Pentapetalae</taxon>
        <taxon>rosids</taxon>
        <taxon>fabids</taxon>
        <taxon>Fabales</taxon>
        <taxon>Fabaceae</taxon>
        <taxon>Papilionoideae</taxon>
        <taxon>50 kb inversion clade</taxon>
        <taxon>NPAAA clade</taxon>
        <taxon>indigoferoid/millettioid clade</taxon>
        <taxon>Phaseoleae</taxon>
        <taxon>Vigna</taxon>
    </lineage>
</organism>
<evidence type="ECO:0000313" key="1">
    <source>
        <dbReference type="EMBL" id="WVY90357.1"/>
    </source>
</evidence>
<dbReference type="EMBL" id="CP144690">
    <property type="protein sequence ID" value="WVY90357.1"/>
    <property type="molecule type" value="Genomic_DNA"/>
</dbReference>
<dbReference type="AlphaFoldDB" id="A0AAQ3RF24"/>
<name>A0AAQ3RF24_VIGMU</name>
<accession>A0AAQ3RF24</accession>
<proteinExistence type="predicted"/>